<evidence type="ECO:0000313" key="2">
    <source>
        <dbReference type="EnsemblMetazoa" id="ASIC017462-PA"/>
    </source>
</evidence>
<dbReference type="Proteomes" id="UP000030765">
    <property type="component" value="Unassembled WGS sequence"/>
</dbReference>
<sequence>MQRLPFPKRWHGKGARYPDVLLQYGTSTSAKEWREAWVQVHADRKVKHQIGDRIPFPEGTHHNNR</sequence>
<organism evidence="1">
    <name type="scientific">Anopheles sinensis</name>
    <name type="common">Mosquito</name>
    <dbReference type="NCBI Taxonomy" id="74873"/>
    <lineage>
        <taxon>Eukaryota</taxon>
        <taxon>Metazoa</taxon>
        <taxon>Ecdysozoa</taxon>
        <taxon>Arthropoda</taxon>
        <taxon>Hexapoda</taxon>
        <taxon>Insecta</taxon>
        <taxon>Pterygota</taxon>
        <taxon>Neoptera</taxon>
        <taxon>Endopterygota</taxon>
        <taxon>Diptera</taxon>
        <taxon>Nematocera</taxon>
        <taxon>Culicoidea</taxon>
        <taxon>Culicidae</taxon>
        <taxon>Anophelinae</taxon>
        <taxon>Anopheles</taxon>
    </lineage>
</organism>
<accession>A0A084WGM1</accession>
<dbReference type="GO" id="GO:0004527">
    <property type="term" value="F:exonuclease activity"/>
    <property type="evidence" value="ECO:0007669"/>
    <property type="project" value="UniProtKB-KW"/>
</dbReference>
<dbReference type="AlphaFoldDB" id="A0A084WGM1"/>
<reference evidence="2" key="2">
    <citation type="submission" date="2020-05" db="UniProtKB">
        <authorList>
            <consortium name="EnsemblMetazoa"/>
        </authorList>
    </citation>
    <scope>IDENTIFICATION</scope>
</reference>
<reference evidence="1 3" key="1">
    <citation type="journal article" date="2014" name="BMC Genomics">
        <title>Genome sequence of Anopheles sinensis provides insight into genetics basis of mosquito competence for malaria parasites.</title>
        <authorList>
            <person name="Zhou D."/>
            <person name="Zhang D."/>
            <person name="Ding G."/>
            <person name="Shi L."/>
            <person name="Hou Q."/>
            <person name="Ye Y."/>
            <person name="Xu Y."/>
            <person name="Zhou H."/>
            <person name="Xiong C."/>
            <person name="Li S."/>
            <person name="Yu J."/>
            <person name="Hong S."/>
            <person name="Yu X."/>
            <person name="Zou P."/>
            <person name="Chen C."/>
            <person name="Chang X."/>
            <person name="Wang W."/>
            <person name="Lv Y."/>
            <person name="Sun Y."/>
            <person name="Ma L."/>
            <person name="Shen B."/>
            <person name="Zhu C."/>
        </authorList>
    </citation>
    <scope>NUCLEOTIDE SEQUENCE [LARGE SCALE GENOMIC DNA]</scope>
</reference>
<keyword evidence="1" id="KW-0378">Hydrolase</keyword>
<name>A0A084WGM1_ANOSI</name>
<dbReference type="EMBL" id="ATLV01023617">
    <property type="status" value="NOT_ANNOTATED_CDS"/>
    <property type="molecule type" value="Genomic_DNA"/>
</dbReference>
<evidence type="ECO:0000313" key="3">
    <source>
        <dbReference type="Proteomes" id="UP000030765"/>
    </source>
</evidence>
<dbReference type="EnsemblMetazoa" id="ASIC017462-RA">
    <property type="protein sequence ID" value="ASIC017462-PA"/>
    <property type="gene ID" value="ASIC017462"/>
</dbReference>
<dbReference type="VEuPathDB" id="VectorBase:ASIC017462"/>
<keyword evidence="1" id="KW-0269">Exonuclease</keyword>
<keyword evidence="1" id="KW-0540">Nuclease</keyword>
<protein>
    <submittedName>
        <fullName evidence="1 2">Exosome complex exonuclease rrp45</fullName>
    </submittedName>
</protein>
<evidence type="ECO:0000313" key="1">
    <source>
        <dbReference type="EMBL" id="KFB49365.1"/>
    </source>
</evidence>
<dbReference type="EMBL" id="KE525345">
    <property type="protein sequence ID" value="KFB49365.1"/>
    <property type="molecule type" value="Genomic_DNA"/>
</dbReference>
<proteinExistence type="predicted"/>
<gene>
    <name evidence="1" type="ORF">ZHAS_00017462</name>
</gene>
<keyword evidence="3" id="KW-1185">Reference proteome</keyword>